<keyword evidence="3 11" id="KW-0812">Transmembrane</keyword>
<keyword evidence="4" id="KW-0732">Signal</keyword>
<dbReference type="SUPFAM" id="SSF53822">
    <property type="entry name" value="Periplasmic binding protein-like I"/>
    <property type="match status" value="2"/>
</dbReference>
<keyword evidence="7 11" id="KW-0472">Membrane</keyword>
<accession>A0ABQ7TMC1</accession>
<dbReference type="InterPro" id="IPR038550">
    <property type="entry name" value="GPCR_3_9-Cys_sf"/>
</dbReference>
<keyword evidence="10" id="KW-0807">Transducer</keyword>
<dbReference type="PROSITE" id="PS50259">
    <property type="entry name" value="G_PROTEIN_RECEP_F3_4"/>
    <property type="match status" value="1"/>
</dbReference>
<dbReference type="InterPro" id="IPR000337">
    <property type="entry name" value="GPCR_3"/>
</dbReference>
<keyword evidence="6" id="KW-0297">G-protein coupled receptor</keyword>
<evidence type="ECO:0000256" key="5">
    <source>
        <dbReference type="ARBA" id="ARBA00022989"/>
    </source>
</evidence>
<protein>
    <recommendedName>
        <fullName evidence="12">G-protein coupled receptors family 3 profile domain-containing protein</fullName>
    </recommendedName>
</protein>
<evidence type="ECO:0000256" key="8">
    <source>
        <dbReference type="ARBA" id="ARBA00023170"/>
    </source>
</evidence>
<keyword evidence="8" id="KW-0675">Receptor</keyword>
<evidence type="ECO:0000256" key="1">
    <source>
        <dbReference type="ARBA" id="ARBA00004651"/>
    </source>
</evidence>
<dbReference type="InterPro" id="IPR011500">
    <property type="entry name" value="GPCR_3_9-Cys_dom"/>
</dbReference>
<dbReference type="InterPro" id="IPR000068">
    <property type="entry name" value="GPCR_3_Ca_sens_rcpt-rel"/>
</dbReference>
<evidence type="ECO:0000313" key="13">
    <source>
        <dbReference type="EMBL" id="KAH0630691.1"/>
    </source>
</evidence>
<dbReference type="InterPro" id="IPR017978">
    <property type="entry name" value="GPCR_3_C"/>
</dbReference>
<evidence type="ECO:0000256" key="10">
    <source>
        <dbReference type="ARBA" id="ARBA00023224"/>
    </source>
</evidence>
<evidence type="ECO:0000256" key="7">
    <source>
        <dbReference type="ARBA" id="ARBA00023136"/>
    </source>
</evidence>
<feature type="domain" description="G-protein coupled receptors family 3 profile" evidence="12">
    <location>
        <begin position="432"/>
        <end position="590"/>
    </location>
</feature>
<evidence type="ECO:0000256" key="4">
    <source>
        <dbReference type="ARBA" id="ARBA00022729"/>
    </source>
</evidence>
<comment type="caution">
    <text evidence="13">The sequence shown here is derived from an EMBL/GenBank/DDBJ whole genome shotgun (WGS) entry which is preliminary data.</text>
</comment>
<evidence type="ECO:0000256" key="9">
    <source>
        <dbReference type="ARBA" id="ARBA00023180"/>
    </source>
</evidence>
<dbReference type="PANTHER" id="PTHR24061:SF599">
    <property type="entry name" value="G-PROTEIN COUPLED RECEPTORS FAMILY 3 PROFILE DOMAIN-CONTAINING PROTEIN"/>
    <property type="match status" value="1"/>
</dbReference>
<feature type="transmembrane region" description="Helical" evidence="11">
    <location>
        <begin position="502"/>
        <end position="527"/>
    </location>
</feature>
<dbReference type="Pfam" id="PF01094">
    <property type="entry name" value="ANF_receptor"/>
    <property type="match status" value="1"/>
</dbReference>
<dbReference type="InterPro" id="IPR004073">
    <property type="entry name" value="GPCR_3_vmron_rcpt_2"/>
</dbReference>
<feature type="transmembrane region" description="Helical" evidence="11">
    <location>
        <begin position="435"/>
        <end position="457"/>
    </location>
</feature>
<proteinExistence type="predicted"/>
<keyword evidence="5 11" id="KW-1133">Transmembrane helix</keyword>
<dbReference type="PRINTS" id="PR01535">
    <property type="entry name" value="VOMERONASL2R"/>
</dbReference>
<keyword evidence="14" id="KW-1185">Reference proteome</keyword>
<dbReference type="Gene3D" id="2.10.50.30">
    <property type="entry name" value="GPCR, family 3, nine cysteines domain"/>
    <property type="match status" value="1"/>
</dbReference>
<name>A0ABQ7TMC1_PHRPL</name>
<sequence length="865" mass="97930">MSSPVLAFSFASQMVNQDPRLLPNITLGYNIYENYFEPRRTTDALIDLVSYDFDSPAFKDQTLFPFVYQMDTKTETKYGGIAKMLLHFRWTWVGLFGPDNDNGERFMQILTAVFLRNGICVGFSQKIPALIAYKHVLPNVIPFLESRIAKVAIFSGDLQTMFGLMPIIGHSAKQKGFAVGKVWIASSMQAIHHQMFYQMFAHQNIHTCFAFIVQSKEEMDEEEAQLDSWKKTFHCFKSKHPKSVKERIRCSEKEEVISLDVPKNNLVQDTYSIFNLIWILARALNASLSSRPKQIVMKRDLDEKGEPAAKFNIIQFITLRNKSIALLPVGSAVRGTSSEIKFTIDQDAIVWPTLFNQTLPTSRCVDGCRPGYTKVVQEGKPVACYGCALCAEGTFSSLEDQCLKCLEEQHPNKDRDHCIPKDITFLSYTEPLGNILVFFVLFFFSITFFVLAVFFKFRETPLVKANNRDLSYILLISLLLSFLSSFLFIGKPRKTTCLLQQTGFSIIFSIAISSMLAKTITVVLAFLATKPGSRARRWLGKTLANSIVLSCSSIQVVISTLWLSISPPFPDSDMNSQPGEILLKCNQGSVVNYAYVSGVLDDKSHFPFFYRMVPKDEIQYPGLVKLLMYFRWTWIGLIIQDNDNGESLNKPIVGKVLITTAMWDISVDLMPDNLVFQYIHGLFSFIQEKMTIRGDLDSFRKALKDYLEEAFHCSYSKHELSVKIFSRCRQRETLETMPNTLFERTLDQDGYITYSTVWAVAHALHAASSFTSKKMLTVANGGQMGVQKVQAWQSLIHNTFTKSCQPLWLLLQHPVPWGILSDYSSPSAHPVASKISPTVFLFATPPSPELWAQGVSKTRVSMALL</sequence>
<reference evidence="13 14" key="1">
    <citation type="journal article" date="2022" name="Gigascience">
        <title>A chromosome-level genome assembly and annotation of the desert horned lizard, Phrynosoma platyrhinos, provides insight into chromosomal rearrangements among reptiles.</title>
        <authorList>
            <person name="Koochekian N."/>
            <person name="Ascanio A."/>
            <person name="Farleigh K."/>
            <person name="Card D.C."/>
            <person name="Schield D.R."/>
            <person name="Castoe T.A."/>
            <person name="Jezkova T."/>
        </authorList>
    </citation>
    <scope>NUCLEOTIDE SEQUENCE [LARGE SCALE GENOMIC DNA]</scope>
    <source>
        <strain evidence="13">NK-2021</strain>
    </source>
</reference>
<keyword evidence="2" id="KW-1003">Cell membrane</keyword>
<comment type="subcellular location">
    <subcellularLocation>
        <location evidence="1">Cell membrane</location>
        <topology evidence="1">Multi-pass membrane protein</topology>
    </subcellularLocation>
</comment>
<feature type="transmembrane region" description="Helical" evidence="11">
    <location>
        <begin position="469"/>
        <end position="490"/>
    </location>
</feature>
<dbReference type="Pfam" id="PF07562">
    <property type="entry name" value="NCD3G"/>
    <property type="match status" value="1"/>
</dbReference>
<dbReference type="EMBL" id="JAIPUX010000439">
    <property type="protein sequence ID" value="KAH0630691.1"/>
    <property type="molecule type" value="Genomic_DNA"/>
</dbReference>
<feature type="transmembrane region" description="Helical" evidence="11">
    <location>
        <begin position="547"/>
        <end position="565"/>
    </location>
</feature>
<evidence type="ECO:0000256" key="11">
    <source>
        <dbReference type="SAM" id="Phobius"/>
    </source>
</evidence>
<organism evidence="13 14">
    <name type="scientific">Phrynosoma platyrhinos</name>
    <name type="common">Desert horned lizard</name>
    <dbReference type="NCBI Taxonomy" id="52577"/>
    <lineage>
        <taxon>Eukaryota</taxon>
        <taxon>Metazoa</taxon>
        <taxon>Chordata</taxon>
        <taxon>Craniata</taxon>
        <taxon>Vertebrata</taxon>
        <taxon>Euteleostomi</taxon>
        <taxon>Lepidosauria</taxon>
        <taxon>Squamata</taxon>
        <taxon>Bifurcata</taxon>
        <taxon>Unidentata</taxon>
        <taxon>Episquamata</taxon>
        <taxon>Toxicofera</taxon>
        <taxon>Iguania</taxon>
        <taxon>Phrynosomatidae</taxon>
        <taxon>Phrynosomatinae</taxon>
        <taxon>Phrynosoma</taxon>
    </lineage>
</organism>
<keyword evidence="9" id="KW-0325">Glycoprotein</keyword>
<dbReference type="Gene3D" id="3.40.50.2300">
    <property type="match status" value="5"/>
</dbReference>
<evidence type="ECO:0000313" key="14">
    <source>
        <dbReference type="Proteomes" id="UP000826234"/>
    </source>
</evidence>
<dbReference type="InterPro" id="IPR001828">
    <property type="entry name" value="ANF_lig-bd_rcpt"/>
</dbReference>
<evidence type="ECO:0000256" key="2">
    <source>
        <dbReference type="ARBA" id="ARBA00022475"/>
    </source>
</evidence>
<dbReference type="InterPro" id="IPR028082">
    <property type="entry name" value="Peripla_BP_I"/>
</dbReference>
<gene>
    <name evidence="13" type="ORF">JD844_013982</name>
</gene>
<dbReference type="PANTHER" id="PTHR24061">
    <property type="entry name" value="CALCIUM-SENSING RECEPTOR-RELATED"/>
    <property type="match status" value="1"/>
</dbReference>
<evidence type="ECO:0000259" key="12">
    <source>
        <dbReference type="PROSITE" id="PS50259"/>
    </source>
</evidence>
<dbReference type="Proteomes" id="UP000826234">
    <property type="component" value="Unassembled WGS sequence"/>
</dbReference>
<dbReference type="PRINTS" id="PR00248">
    <property type="entry name" value="GPCRMGR"/>
</dbReference>
<dbReference type="Pfam" id="PF00003">
    <property type="entry name" value="7tm_3"/>
    <property type="match status" value="1"/>
</dbReference>
<evidence type="ECO:0000256" key="6">
    <source>
        <dbReference type="ARBA" id="ARBA00023040"/>
    </source>
</evidence>
<evidence type="ECO:0000256" key="3">
    <source>
        <dbReference type="ARBA" id="ARBA00022692"/>
    </source>
</evidence>